<dbReference type="SUPFAM" id="SSF101790">
    <property type="entry name" value="Aminomethyltransferase beta-barrel domain"/>
    <property type="match status" value="1"/>
</dbReference>
<comment type="similarity">
    <text evidence="1">Belongs to the GcvT family.</text>
</comment>
<evidence type="ECO:0000313" key="8">
    <source>
        <dbReference type="EMBL" id="WNC73979.1"/>
    </source>
</evidence>
<dbReference type="Proteomes" id="UP001258994">
    <property type="component" value="Chromosome"/>
</dbReference>
<evidence type="ECO:0000259" key="5">
    <source>
        <dbReference type="Pfam" id="PF07992"/>
    </source>
</evidence>
<dbReference type="PANTHER" id="PTHR43757">
    <property type="entry name" value="AMINOMETHYLTRANSFERASE"/>
    <property type="match status" value="1"/>
</dbReference>
<feature type="domain" description="FAD/NAD(P)-binding" evidence="5">
    <location>
        <begin position="169"/>
        <end position="436"/>
    </location>
</feature>
<dbReference type="Gene3D" id="3.10.20.440">
    <property type="entry name" value="2Fe-2S iron-sulphur cluster binding domain, sarcosine oxidase, alpha subunit, N-terminal domain"/>
    <property type="match status" value="1"/>
</dbReference>
<evidence type="ECO:0000313" key="9">
    <source>
        <dbReference type="Proteomes" id="UP001258994"/>
    </source>
</evidence>
<dbReference type="InterPro" id="IPR028896">
    <property type="entry name" value="GcvT/YgfZ/DmdA"/>
</dbReference>
<dbReference type="PIRSF" id="PIRSF037980">
    <property type="entry name" value="SoxA"/>
    <property type="match status" value="1"/>
</dbReference>
<dbReference type="Pfam" id="PF17806">
    <property type="entry name" value="SO_alpha_A3"/>
    <property type="match status" value="1"/>
</dbReference>
<dbReference type="Pfam" id="PF01571">
    <property type="entry name" value="GCV_T"/>
    <property type="match status" value="1"/>
</dbReference>
<evidence type="ECO:0000256" key="1">
    <source>
        <dbReference type="ARBA" id="ARBA00008609"/>
    </source>
</evidence>
<accession>A0ABY9TYL3</accession>
<dbReference type="InterPro" id="IPR006222">
    <property type="entry name" value="GCVT_N"/>
</dbReference>
<dbReference type="RefSeq" id="WP_348393089.1">
    <property type="nucleotide sequence ID" value="NZ_CP134145.1"/>
</dbReference>
<keyword evidence="2" id="KW-0808">Transferase</keyword>
<dbReference type="PANTHER" id="PTHR43757:SF2">
    <property type="entry name" value="AMINOMETHYLTRANSFERASE, MITOCHONDRIAL"/>
    <property type="match status" value="1"/>
</dbReference>
<dbReference type="PRINTS" id="PR00368">
    <property type="entry name" value="FADPNR"/>
</dbReference>
<evidence type="ECO:0000256" key="2">
    <source>
        <dbReference type="ARBA" id="ARBA00022576"/>
    </source>
</evidence>
<gene>
    <name evidence="8" type="ORF">RGQ13_08300</name>
</gene>
<feature type="domain" description="Aminomethyltransferase C-terminal" evidence="6">
    <location>
        <begin position="908"/>
        <end position="992"/>
    </location>
</feature>
<dbReference type="InterPro" id="IPR023753">
    <property type="entry name" value="FAD/NAD-binding_dom"/>
</dbReference>
<dbReference type="Gene3D" id="3.50.50.60">
    <property type="entry name" value="FAD/NAD(P)-binding domain"/>
    <property type="match status" value="1"/>
</dbReference>
<proteinExistence type="inferred from homology"/>
<feature type="domain" description="SoxA A3" evidence="7">
    <location>
        <begin position="520"/>
        <end position="604"/>
    </location>
</feature>
<dbReference type="InterPro" id="IPR041117">
    <property type="entry name" value="SoxA_A3"/>
</dbReference>
<dbReference type="Pfam" id="PF08669">
    <property type="entry name" value="GCV_T_C"/>
    <property type="match status" value="1"/>
</dbReference>
<feature type="domain" description="GCVT N-terminal" evidence="4">
    <location>
        <begin position="620"/>
        <end position="887"/>
    </location>
</feature>
<dbReference type="InterPro" id="IPR042204">
    <property type="entry name" value="2Fe-2S-bd_N"/>
</dbReference>
<dbReference type="InterPro" id="IPR027266">
    <property type="entry name" value="TrmE/GcvT-like"/>
</dbReference>
<evidence type="ECO:0000259" key="7">
    <source>
        <dbReference type="Pfam" id="PF17806"/>
    </source>
</evidence>
<evidence type="ECO:0000256" key="3">
    <source>
        <dbReference type="ARBA" id="ARBA00023002"/>
    </source>
</evidence>
<dbReference type="Pfam" id="PF07992">
    <property type="entry name" value="Pyr_redox_2"/>
    <property type="match status" value="1"/>
</dbReference>
<name>A0ABY9TYL3_9GAMM</name>
<dbReference type="EMBL" id="CP134145">
    <property type="protein sequence ID" value="WNC73979.1"/>
    <property type="molecule type" value="Genomic_DNA"/>
</dbReference>
<dbReference type="Gene3D" id="3.30.1360.120">
    <property type="entry name" value="Probable tRNA modification gtpase trme, domain 1"/>
    <property type="match status" value="1"/>
</dbReference>
<protein>
    <submittedName>
        <fullName evidence="8">Sarcosine oxidase subunit alpha family protein</fullName>
    </submittedName>
</protein>
<dbReference type="InterPro" id="IPR006277">
    <property type="entry name" value="Sarcosine_oxidase_asu"/>
</dbReference>
<reference evidence="9" key="1">
    <citation type="submission" date="2023-09" db="EMBL/GenBank/DDBJ databases">
        <authorList>
            <person name="Li S."/>
            <person name="Li X."/>
            <person name="Zhang C."/>
            <person name="Zhao Z."/>
        </authorList>
    </citation>
    <scope>NUCLEOTIDE SEQUENCE [LARGE SCALE GENOMIC DNA]</scope>
    <source>
        <strain evidence="9">SQ149</strain>
    </source>
</reference>
<dbReference type="SUPFAM" id="SSF103025">
    <property type="entry name" value="Folate-binding domain"/>
    <property type="match status" value="1"/>
</dbReference>
<dbReference type="InterPro" id="IPR036188">
    <property type="entry name" value="FAD/NAD-bd_sf"/>
</dbReference>
<evidence type="ECO:0000259" key="6">
    <source>
        <dbReference type="Pfam" id="PF08669"/>
    </source>
</evidence>
<keyword evidence="9" id="KW-1185">Reference proteome</keyword>
<evidence type="ECO:0000259" key="4">
    <source>
        <dbReference type="Pfam" id="PF01571"/>
    </source>
</evidence>
<keyword evidence="3" id="KW-0560">Oxidoreductase</keyword>
<dbReference type="NCBIfam" id="TIGR01372">
    <property type="entry name" value="soxA"/>
    <property type="match status" value="1"/>
</dbReference>
<keyword evidence="2" id="KW-0032">Aminotransferase</keyword>
<dbReference type="InterPro" id="IPR013977">
    <property type="entry name" value="GcvT_C"/>
</dbReference>
<dbReference type="Pfam" id="PF13510">
    <property type="entry name" value="Fer2_4"/>
    <property type="match status" value="1"/>
</dbReference>
<dbReference type="SUPFAM" id="SSF51905">
    <property type="entry name" value="FAD/NAD(P)-binding domain"/>
    <property type="match status" value="1"/>
</dbReference>
<sequence length="1001" mass="109557">MSYAKRLGNLHRVDTNKPLTFSFDGKKFQGFQGDTLASAMLANDVKIVGRSFKLHRPRGLMAAGIEEPNALVQLEPDSAYSEPSARATLVPLYDGLTAQGQNSWPNVNNDVFGLLGYFHRFFPASFYYKTMMWPNWSWYEGLVRNIAGLGKCPTERDPDTYQKRHRHTDVLVVGAGPSGIASALTAARQGLQVMLVDNDVEFGGSLLASAELIDGKPAMQWVAQSISELNALDNVTLLKRTMVSGYYDQNFLVAIERVTNHLGPATKNSEVNKDLPRERFWKIRAKRVVLATGSLERPLAFANNDAPGIMLSSAVQTYINRYGVSAGNKAVFVTNNDSAYQAVLDFHGTGGEVVAIVDTRANANGFWQQQATNQGITIYHGYTIAKVHGRKGLKAVSIAKHDNGALQSVDTKISCDLLAMSGGWTPTIHLYSQAGGSLDYIDEKACLVPRGNCTQAVKVTGSADGHFSLKTVLESGYSVGADAVSKVTNTTVTAQSEHQCADDETQAIQAYWYTKNSPSDKQWLDFQYDVKVADIELAQRENMLSVEHVKRYTTNGMSVDQGKTSNVNALAVMAELSNRPIPQVGTTKFRPPYAPITIGAIAGRDIGEQYRPRLQVAAKKFHEDNGAVFIDYGWQRADYYPQAGESKEQAVIREINAVRTSVGVLDYSSLGKIEVKGPDAAEFLNRIYVNNIGTVKVGKARYGLMCSERGSLIDDGIVVRFADDHFLLNTTSAGAASIALMLEEWQAEWPHYKVLVANVSTQWADIKISGPNARKVMEKLDTGIDVSKDAFAHMEMKLGQIDGVPVRVLRASFTGELSFEINIPSRYATALSEMIMAAGEEYDITPFGTEALNWMRIEKGHLVIGLDTLGTSTPLDFGWAVPISKKKGDFIGKRSLSRPADQDENRHQFVGFKANDPTQELPLGAHIINESVFKAPMNSQGFVTSSVMSPTLNASVAIGLVKGGNKRIGDTVYAFHRGTVIPCTITKAAHYDPKGDRINVE</sequence>
<organism evidence="8 9">
    <name type="scientific">Thalassotalea psychrophila</name>
    <dbReference type="NCBI Taxonomy" id="3065647"/>
    <lineage>
        <taxon>Bacteria</taxon>
        <taxon>Pseudomonadati</taxon>
        <taxon>Pseudomonadota</taxon>
        <taxon>Gammaproteobacteria</taxon>
        <taxon>Alteromonadales</taxon>
        <taxon>Colwelliaceae</taxon>
        <taxon>Thalassotalea</taxon>
    </lineage>
</organism>
<dbReference type="InterPro" id="IPR029043">
    <property type="entry name" value="GcvT/YgfZ_C"/>
</dbReference>
<dbReference type="PRINTS" id="PR00411">
    <property type="entry name" value="PNDRDTASEI"/>
</dbReference>